<evidence type="ECO:0000256" key="1">
    <source>
        <dbReference type="ARBA" id="ARBA00001311"/>
    </source>
</evidence>
<evidence type="ECO:0000259" key="4">
    <source>
        <dbReference type="Pfam" id="PF01425"/>
    </source>
</evidence>
<dbReference type="EC" id="3.5.1.4" evidence="3"/>
<dbReference type="KEGG" id="mhev:MHEL_31610"/>
<evidence type="ECO:0000256" key="3">
    <source>
        <dbReference type="ARBA" id="ARBA00012922"/>
    </source>
</evidence>
<protein>
    <recommendedName>
        <fullName evidence="3">amidase</fullName>
        <ecNumber evidence="3">3.5.1.4</ecNumber>
    </recommendedName>
</protein>
<dbReference type="Proteomes" id="UP000467148">
    <property type="component" value="Chromosome"/>
</dbReference>
<dbReference type="PROSITE" id="PS00571">
    <property type="entry name" value="AMIDASES"/>
    <property type="match status" value="1"/>
</dbReference>
<organism evidence="5 6">
    <name type="scientific">Mycolicibacterium helvum</name>
    <dbReference type="NCBI Taxonomy" id="1534349"/>
    <lineage>
        <taxon>Bacteria</taxon>
        <taxon>Bacillati</taxon>
        <taxon>Actinomycetota</taxon>
        <taxon>Actinomycetes</taxon>
        <taxon>Mycobacteriales</taxon>
        <taxon>Mycobacteriaceae</taxon>
        <taxon>Mycolicibacterium</taxon>
    </lineage>
</organism>
<proteinExistence type="inferred from homology"/>
<comment type="catalytic activity">
    <reaction evidence="1">
        <text>a monocarboxylic acid amide + H2O = a monocarboxylate + NH4(+)</text>
        <dbReference type="Rhea" id="RHEA:12020"/>
        <dbReference type="ChEBI" id="CHEBI:15377"/>
        <dbReference type="ChEBI" id="CHEBI:28938"/>
        <dbReference type="ChEBI" id="CHEBI:35757"/>
        <dbReference type="ChEBI" id="CHEBI:83628"/>
        <dbReference type="EC" id="3.5.1.4"/>
    </reaction>
</comment>
<keyword evidence="6" id="KW-1185">Reference proteome</keyword>
<dbReference type="AlphaFoldDB" id="A0A7I7T764"/>
<gene>
    <name evidence="5" type="ORF">MHEL_31610</name>
</gene>
<name>A0A7I7T764_9MYCO</name>
<dbReference type="PANTHER" id="PTHR11895">
    <property type="entry name" value="TRANSAMIDASE"/>
    <property type="match status" value="1"/>
</dbReference>
<dbReference type="RefSeq" id="WP_163748988.1">
    <property type="nucleotide sequence ID" value="NZ_AP022596.1"/>
</dbReference>
<feature type="domain" description="Amidase" evidence="4">
    <location>
        <begin position="63"/>
        <end position="457"/>
    </location>
</feature>
<reference evidence="5 6" key="1">
    <citation type="journal article" date="2019" name="Emerg. Microbes Infect.">
        <title>Comprehensive subspecies identification of 175 nontuberculous mycobacteria species based on 7547 genomic profiles.</title>
        <authorList>
            <person name="Matsumoto Y."/>
            <person name="Kinjo T."/>
            <person name="Motooka D."/>
            <person name="Nabeya D."/>
            <person name="Jung N."/>
            <person name="Uechi K."/>
            <person name="Horii T."/>
            <person name="Iida T."/>
            <person name="Fujita J."/>
            <person name="Nakamura S."/>
        </authorList>
    </citation>
    <scope>NUCLEOTIDE SEQUENCE [LARGE SCALE GENOMIC DNA]</scope>
    <source>
        <strain evidence="5 6">JCM 30396</strain>
    </source>
</reference>
<dbReference type="Pfam" id="PF01425">
    <property type="entry name" value="Amidase"/>
    <property type="match status" value="1"/>
</dbReference>
<dbReference type="InterPro" id="IPR000120">
    <property type="entry name" value="Amidase"/>
</dbReference>
<dbReference type="InterPro" id="IPR023631">
    <property type="entry name" value="Amidase_dom"/>
</dbReference>
<dbReference type="Gene3D" id="3.90.1300.10">
    <property type="entry name" value="Amidase signature (AS) domain"/>
    <property type="match status" value="1"/>
</dbReference>
<sequence length="482" mass="50936">MAMKFADYAAYDATGLAAAIRNGEVSADEVHHTAIDAVQQMDSRLNAVVDGPWSVPPVLPATDGIFGGVPFVTKDVVCHAKGVPMRMGTLALKDGLVFDGNTALMERFLKAGLVLVANTTTPELALSCVTISRLTGVTLNPWNTDVTVGASSGGSAALVAAGAVPMAHANDGGGSIRIPAARAGLVGLKPSRARVSAGPDFAEIMGGNAIEFAITRSVRDTARLLDAVHGYEAGDRYAAIPPSRSYLDATRQRPTGLRIAVTSESMSDVPVDHEVVDAVNATATLLTDLGHEVAVVEHPIDWFGLIDAFNVIWGFGVAATVTQVAEIGGVDISPDYFDASTLVSYEYGMSLGALDLANAYARMNDITRRYAKFMAGHDTIVQPTANRVHVPTTHLDTKTSPATSIEWVQTVLEEYPVCCLYNVTGAPALNVPLMTATDGLPIGIHLGGRMFEEDLLLSLAAQLEEARPWAQRRPPIHVAVLD</sequence>
<dbReference type="GO" id="GO:0004040">
    <property type="term" value="F:amidase activity"/>
    <property type="evidence" value="ECO:0007669"/>
    <property type="project" value="UniProtKB-EC"/>
</dbReference>
<evidence type="ECO:0000313" key="5">
    <source>
        <dbReference type="EMBL" id="BBY64918.1"/>
    </source>
</evidence>
<accession>A0A7I7T764</accession>
<evidence type="ECO:0000256" key="2">
    <source>
        <dbReference type="ARBA" id="ARBA00009199"/>
    </source>
</evidence>
<dbReference type="EMBL" id="AP022596">
    <property type="protein sequence ID" value="BBY64918.1"/>
    <property type="molecule type" value="Genomic_DNA"/>
</dbReference>
<dbReference type="InterPro" id="IPR036928">
    <property type="entry name" value="AS_sf"/>
</dbReference>
<dbReference type="InterPro" id="IPR020556">
    <property type="entry name" value="Amidase_CS"/>
</dbReference>
<dbReference type="PANTHER" id="PTHR11895:SF7">
    <property type="entry name" value="GLUTAMYL-TRNA(GLN) AMIDOTRANSFERASE SUBUNIT A, MITOCHONDRIAL"/>
    <property type="match status" value="1"/>
</dbReference>
<comment type="similarity">
    <text evidence="2">Belongs to the amidase family.</text>
</comment>
<evidence type="ECO:0000313" key="6">
    <source>
        <dbReference type="Proteomes" id="UP000467148"/>
    </source>
</evidence>
<dbReference type="SUPFAM" id="SSF75304">
    <property type="entry name" value="Amidase signature (AS) enzymes"/>
    <property type="match status" value="1"/>
</dbReference>